<dbReference type="EMBL" id="CP035503">
    <property type="protein sequence ID" value="QDL37543.1"/>
    <property type="molecule type" value="Genomic_DNA"/>
</dbReference>
<reference evidence="1 2" key="1">
    <citation type="submission" date="2019-01" db="EMBL/GenBank/DDBJ databases">
        <title>Genomic insights into a novel species Rhodoferax sp.</title>
        <authorList>
            <person name="Jin L."/>
        </authorList>
    </citation>
    <scope>NUCLEOTIDE SEQUENCE [LARGE SCALE GENOMIC DNA]</scope>
    <source>
        <strain evidence="1 2">CHu59-6-5</strain>
    </source>
</reference>
<accession>A0A515DAU3</accession>
<dbReference type="RefSeq" id="WP_142818711.1">
    <property type="nucleotide sequence ID" value="NZ_CP035503.1"/>
</dbReference>
<evidence type="ECO:0000313" key="1">
    <source>
        <dbReference type="EMBL" id="QDL37543.1"/>
    </source>
</evidence>
<dbReference type="OrthoDB" id="8562828at2"/>
<name>A0A515DAU3_9BURK</name>
<protein>
    <submittedName>
        <fullName evidence="1">Uncharacterized protein</fullName>
    </submittedName>
</protein>
<keyword evidence="2" id="KW-1185">Reference proteome</keyword>
<sequence>MGYRYPLQALLVHHMPLTPAEVRKNLHALAPYSRQRAEQLQDVAYKAIARYTGTFDELEAALGLLQIGDHIGWKPLVLIHNKRTIRKYEEVLDINIREFFPAEGPSAHRSLGYKIAKKIGNFWKAVSGEVKDDELKAQRRSMS</sequence>
<gene>
    <name evidence="1" type="ORF">EUB48_09885</name>
</gene>
<organism evidence="1 2">
    <name type="scientific">Rhodoferax sediminis</name>
    <dbReference type="NCBI Taxonomy" id="2509614"/>
    <lineage>
        <taxon>Bacteria</taxon>
        <taxon>Pseudomonadati</taxon>
        <taxon>Pseudomonadota</taxon>
        <taxon>Betaproteobacteria</taxon>
        <taxon>Burkholderiales</taxon>
        <taxon>Comamonadaceae</taxon>
        <taxon>Rhodoferax</taxon>
    </lineage>
</organism>
<dbReference type="Proteomes" id="UP000316798">
    <property type="component" value="Chromosome"/>
</dbReference>
<proteinExistence type="predicted"/>
<dbReference type="AlphaFoldDB" id="A0A515DAU3"/>
<dbReference type="KEGG" id="rhf:EUB48_09885"/>
<evidence type="ECO:0000313" key="2">
    <source>
        <dbReference type="Proteomes" id="UP000316798"/>
    </source>
</evidence>